<dbReference type="STRING" id="53326.A0A016S409"/>
<dbReference type="EMBL" id="JARK01001638">
    <property type="protein sequence ID" value="EYB85211.1"/>
    <property type="molecule type" value="Genomic_DNA"/>
</dbReference>
<dbReference type="Proteomes" id="UP000024635">
    <property type="component" value="Unassembled WGS sequence"/>
</dbReference>
<protein>
    <recommendedName>
        <fullName evidence="3">DDE-1 domain-containing protein</fullName>
    </recommendedName>
</protein>
<dbReference type="AlphaFoldDB" id="A0A016S409"/>
<dbReference type="PANTHER" id="PTHR46060">
    <property type="entry name" value="MARINER MOS1 TRANSPOSASE-LIKE PROTEIN"/>
    <property type="match status" value="1"/>
</dbReference>
<dbReference type="Gene3D" id="3.30.420.10">
    <property type="entry name" value="Ribonuclease H-like superfamily/Ribonuclease H"/>
    <property type="match status" value="1"/>
</dbReference>
<keyword evidence="2" id="KW-1185">Reference proteome</keyword>
<evidence type="ECO:0000313" key="2">
    <source>
        <dbReference type="Proteomes" id="UP000024635"/>
    </source>
</evidence>
<name>A0A016S409_9BILA</name>
<gene>
    <name evidence="1" type="primary">Acey_s0302.g1848</name>
    <name evidence="1" type="ORF">Y032_0302g1848</name>
</gene>
<comment type="caution">
    <text evidence="1">The sequence shown here is derived from an EMBL/GenBank/DDBJ whole genome shotgun (WGS) entry which is preliminary data.</text>
</comment>
<dbReference type="InterPro" id="IPR036397">
    <property type="entry name" value="RNaseH_sf"/>
</dbReference>
<dbReference type="GO" id="GO:0003676">
    <property type="term" value="F:nucleic acid binding"/>
    <property type="evidence" value="ECO:0007669"/>
    <property type="project" value="InterPro"/>
</dbReference>
<dbReference type="InterPro" id="IPR052709">
    <property type="entry name" value="Transposase-MT_Hybrid"/>
</dbReference>
<organism evidence="1 2">
    <name type="scientific">Ancylostoma ceylanicum</name>
    <dbReference type="NCBI Taxonomy" id="53326"/>
    <lineage>
        <taxon>Eukaryota</taxon>
        <taxon>Metazoa</taxon>
        <taxon>Ecdysozoa</taxon>
        <taxon>Nematoda</taxon>
        <taxon>Chromadorea</taxon>
        <taxon>Rhabditida</taxon>
        <taxon>Rhabditina</taxon>
        <taxon>Rhabditomorpha</taxon>
        <taxon>Strongyloidea</taxon>
        <taxon>Ancylostomatidae</taxon>
        <taxon>Ancylostomatinae</taxon>
        <taxon>Ancylostoma</taxon>
    </lineage>
</organism>
<sequence>MVLNAEQFGRKRDQILLLWDNCRPHFVKKTQEKLKQLQLEVLAQPAYGPDIAPSAYQLFRRLEHWLKGKQLESENDLKLELCAFLNSPPSQVKLSKYMLRKWTSTAHLICYKAGFGFAFSRRTDAF</sequence>
<evidence type="ECO:0000313" key="1">
    <source>
        <dbReference type="EMBL" id="EYB85211.1"/>
    </source>
</evidence>
<accession>A0A016S409</accession>
<evidence type="ECO:0008006" key="3">
    <source>
        <dbReference type="Google" id="ProtNLM"/>
    </source>
</evidence>
<reference evidence="2" key="1">
    <citation type="journal article" date="2015" name="Nat. Genet.">
        <title>The genome and transcriptome of the zoonotic hookworm Ancylostoma ceylanicum identify infection-specific gene families.</title>
        <authorList>
            <person name="Schwarz E.M."/>
            <person name="Hu Y."/>
            <person name="Antoshechkin I."/>
            <person name="Miller M.M."/>
            <person name="Sternberg P.W."/>
            <person name="Aroian R.V."/>
        </authorList>
    </citation>
    <scope>NUCLEOTIDE SEQUENCE</scope>
    <source>
        <strain evidence="2">HY135</strain>
    </source>
</reference>
<dbReference type="PANTHER" id="PTHR46060:SF3">
    <property type="entry name" value="PROTEIN GVQW3"/>
    <property type="match status" value="1"/>
</dbReference>
<proteinExistence type="predicted"/>